<dbReference type="PANTHER" id="PTHR33886">
    <property type="entry name" value="UNSATURATED RHAMNOGALACTURONAN HYDROLASE (EUROFUNG)"/>
    <property type="match status" value="1"/>
</dbReference>
<evidence type="ECO:0000256" key="1">
    <source>
        <dbReference type="ARBA" id="ARBA00022801"/>
    </source>
</evidence>
<gene>
    <name evidence="2" type="ORF">FPZ49_29800</name>
</gene>
<sequence length="334" mass="37142">MTTSDSEAWGMDIHKWDWTPGVGVISILHYFEASGDPKVMEFLEQWVEKNKEKAAEAKVVNSMAPYALFPELYRRTNNLFYLDEAVKIGDWMLREAPRTREGALEHTVTEKASFPEQVWADTIFMAVLFLARLAAVTGRKDYAEEALLQTELHFKLLQDETTGVLFHGWNCKAGDHMSAAKWTRANAWVVIGFPLIVKELKGLVQVPTHLVDQYRALVDGLLTYRAANGLWHTVMDRPEFYQETSGSAGIAAGIMCSVRLGLLDPSYLDHTASTCSAVIGQVDESGLVQSVSGGTPIKNTIEDYNTIPVIPTLYGQGLTLILLSEMIQTAALTR</sequence>
<proteinExistence type="predicted"/>
<dbReference type="InterPro" id="IPR010905">
    <property type="entry name" value="Glyco_hydro_88"/>
</dbReference>
<dbReference type="Proteomes" id="UP000317036">
    <property type="component" value="Unassembled WGS sequence"/>
</dbReference>
<evidence type="ECO:0000313" key="2">
    <source>
        <dbReference type="EMBL" id="TVY05526.1"/>
    </source>
</evidence>
<keyword evidence="3" id="KW-1185">Reference proteome</keyword>
<evidence type="ECO:0000313" key="3">
    <source>
        <dbReference type="Proteomes" id="UP000317036"/>
    </source>
</evidence>
<name>A0A559K0A2_9BACL</name>
<dbReference type="InterPro" id="IPR008928">
    <property type="entry name" value="6-hairpin_glycosidase_sf"/>
</dbReference>
<dbReference type="InterPro" id="IPR012341">
    <property type="entry name" value="6hp_glycosidase-like_sf"/>
</dbReference>
<dbReference type="Gene3D" id="1.50.10.10">
    <property type="match status" value="1"/>
</dbReference>
<comment type="caution">
    <text evidence="2">The sequence shown here is derived from an EMBL/GenBank/DDBJ whole genome shotgun (WGS) entry which is preliminary data.</text>
</comment>
<dbReference type="AlphaFoldDB" id="A0A559K0A2"/>
<dbReference type="GO" id="GO:0016787">
    <property type="term" value="F:hydrolase activity"/>
    <property type="evidence" value="ECO:0007669"/>
    <property type="project" value="UniProtKB-KW"/>
</dbReference>
<dbReference type="Pfam" id="PF07470">
    <property type="entry name" value="Glyco_hydro_88"/>
    <property type="match status" value="1"/>
</dbReference>
<reference evidence="2 3" key="1">
    <citation type="submission" date="2019-07" db="EMBL/GenBank/DDBJ databases">
        <authorList>
            <person name="Kim J."/>
        </authorList>
    </citation>
    <scope>NUCLEOTIDE SEQUENCE [LARGE SCALE GENOMIC DNA]</scope>
    <source>
        <strain evidence="2 3">JC52</strain>
    </source>
</reference>
<protein>
    <submittedName>
        <fullName evidence="2">Glycosyl hydrolase</fullName>
    </submittedName>
</protein>
<dbReference type="EMBL" id="VNJI01000057">
    <property type="protein sequence ID" value="TVY05526.1"/>
    <property type="molecule type" value="Genomic_DNA"/>
</dbReference>
<accession>A0A559K0A2</accession>
<dbReference type="OrthoDB" id="9812931at2"/>
<keyword evidence="1 2" id="KW-0378">Hydrolase</keyword>
<dbReference type="InterPro" id="IPR052043">
    <property type="entry name" value="PolySaccharide_Degr_Enz"/>
</dbReference>
<dbReference type="SUPFAM" id="SSF48208">
    <property type="entry name" value="Six-hairpin glycosidases"/>
    <property type="match status" value="1"/>
</dbReference>
<dbReference type="GO" id="GO:0005975">
    <property type="term" value="P:carbohydrate metabolic process"/>
    <property type="evidence" value="ECO:0007669"/>
    <property type="project" value="InterPro"/>
</dbReference>
<organism evidence="2 3">
    <name type="scientific">Paenibacillus cremeus</name>
    <dbReference type="NCBI Taxonomy" id="2163881"/>
    <lineage>
        <taxon>Bacteria</taxon>
        <taxon>Bacillati</taxon>
        <taxon>Bacillota</taxon>
        <taxon>Bacilli</taxon>
        <taxon>Bacillales</taxon>
        <taxon>Paenibacillaceae</taxon>
        <taxon>Paenibacillus</taxon>
    </lineage>
</organism>
<dbReference type="PANTHER" id="PTHR33886:SF8">
    <property type="entry name" value="UNSATURATED RHAMNOGALACTURONAN HYDROLASE (EUROFUNG)"/>
    <property type="match status" value="1"/>
</dbReference>